<dbReference type="RefSeq" id="WP_052415931.1">
    <property type="nucleotide sequence ID" value="NZ_BBNU01000006.1"/>
</dbReference>
<reference evidence="1 2" key="1">
    <citation type="journal article" date="2014" name="Genome Announc.">
        <title>Draft Genome Sequences of Marine Flavobacterium Algibacter lectus Strains SS8 and NR4.</title>
        <authorList>
            <person name="Takatani N."/>
            <person name="Nakanishi M."/>
            <person name="Meirelles P."/>
            <person name="Mino S."/>
            <person name="Suda W."/>
            <person name="Oshima K."/>
            <person name="Hattori M."/>
            <person name="Ohkuma M."/>
            <person name="Hosokawa M."/>
            <person name="Miyashita K."/>
            <person name="Thompson F.L."/>
            <person name="Niwa A."/>
            <person name="Sawabe T."/>
            <person name="Sawabe T."/>
        </authorList>
    </citation>
    <scope>NUCLEOTIDE SEQUENCE [LARGE SCALE GENOMIC DNA]</scope>
    <source>
        <strain evidence="2">JCM19274</strain>
    </source>
</reference>
<protein>
    <recommendedName>
        <fullName evidence="3">DUF3858 domain-containing protein</fullName>
    </recommendedName>
</protein>
<evidence type="ECO:0000313" key="1">
    <source>
        <dbReference type="EMBL" id="GAL79371.1"/>
    </source>
</evidence>
<dbReference type="Proteomes" id="UP000029643">
    <property type="component" value="Unassembled WGS sequence"/>
</dbReference>
<sequence>MQGNHVILNIPNNDEDIWLECTSQKLPFGFIGDFTDDRDVLVITPEGGKIQHTKKYIPEESLQTIKGICDISNDGSIKAMVNVNSKGIQYDNKYWLETETERDLDVYYKRRWKYINNMSINSMSIENDKNTIELIENINFQAVNYTKKVGERMLVNLNVLNRNTHIPDRYRSRKLPLKINRGFKDVDEVEINLPPDYNIESLPKGQSLETDFGSYTTEISVIDNSKIKYKRTFIINDGEFPKEDYAAFRTFYKEVSKLDNAKVALIKK</sequence>
<accession>A0A090WQT1</accession>
<comment type="caution">
    <text evidence="1">The sequence shown here is derived from an EMBL/GenBank/DDBJ whole genome shotgun (WGS) entry which is preliminary data.</text>
</comment>
<evidence type="ECO:0008006" key="3">
    <source>
        <dbReference type="Google" id="ProtNLM"/>
    </source>
</evidence>
<organism evidence="1 2">
    <name type="scientific">Algibacter lectus</name>
    <dbReference type="NCBI Taxonomy" id="221126"/>
    <lineage>
        <taxon>Bacteria</taxon>
        <taxon>Pseudomonadati</taxon>
        <taxon>Bacteroidota</taxon>
        <taxon>Flavobacteriia</taxon>
        <taxon>Flavobacteriales</taxon>
        <taxon>Flavobacteriaceae</taxon>
        <taxon>Algibacter</taxon>
    </lineage>
</organism>
<dbReference type="Gene3D" id="2.60.120.1130">
    <property type="match status" value="1"/>
</dbReference>
<name>A0A090WQT1_9FLAO</name>
<dbReference type="AlphaFoldDB" id="A0A090WQT1"/>
<proteinExistence type="predicted"/>
<evidence type="ECO:0000313" key="2">
    <source>
        <dbReference type="Proteomes" id="UP000029643"/>
    </source>
</evidence>
<gene>
    <name evidence="1" type="ORF">JCM19274_1879</name>
</gene>
<dbReference type="EMBL" id="BBNU01000006">
    <property type="protein sequence ID" value="GAL79371.1"/>
    <property type="molecule type" value="Genomic_DNA"/>
</dbReference>